<evidence type="ECO:0000313" key="1">
    <source>
        <dbReference type="EMBL" id="KAJ1127868.1"/>
    </source>
</evidence>
<gene>
    <name evidence="1" type="ORF">NDU88_006261</name>
</gene>
<dbReference type="AlphaFoldDB" id="A0AAV7PHY2"/>
<reference evidence="1" key="1">
    <citation type="journal article" date="2022" name="bioRxiv">
        <title>Sequencing and chromosome-scale assembly of the giantPleurodeles waltlgenome.</title>
        <authorList>
            <person name="Brown T."/>
            <person name="Elewa A."/>
            <person name="Iarovenko S."/>
            <person name="Subramanian E."/>
            <person name="Araus A.J."/>
            <person name="Petzold A."/>
            <person name="Susuki M."/>
            <person name="Suzuki K.-i.T."/>
            <person name="Hayashi T."/>
            <person name="Toyoda A."/>
            <person name="Oliveira C."/>
            <person name="Osipova E."/>
            <person name="Leigh N.D."/>
            <person name="Simon A."/>
            <person name="Yun M.H."/>
        </authorList>
    </citation>
    <scope>NUCLEOTIDE SEQUENCE</scope>
    <source>
        <strain evidence="1">20211129_DDA</strain>
        <tissue evidence="1">Liver</tissue>
    </source>
</reference>
<evidence type="ECO:0000313" key="2">
    <source>
        <dbReference type="Proteomes" id="UP001066276"/>
    </source>
</evidence>
<comment type="caution">
    <text evidence="1">The sequence shown here is derived from an EMBL/GenBank/DDBJ whole genome shotgun (WGS) entry which is preliminary data.</text>
</comment>
<name>A0AAV7PHY2_PLEWA</name>
<proteinExistence type="predicted"/>
<protein>
    <submittedName>
        <fullName evidence="1">Uncharacterized protein</fullName>
    </submittedName>
</protein>
<organism evidence="1 2">
    <name type="scientific">Pleurodeles waltl</name>
    <name type="common">Iberian ribbed newt</name>
    <dbReference type="NCBI Taxonomy" id="8319"/>
    <lineage>
        <taxon>Eukaryota</taxon>
        <taxon>Metazoa</taxon>
        <taxon>Chordata</taxon>
        <taxon>Craniata</taxon>
        <taxon>Vertebrata</taxon>
        <taxon>Euteleostomi</taxon>
        <taxon>Amphibia</taxon>
        <taxon>Batrachia</taxon>
        <taxon>Caudata</taxon>
        <taxon>Salamandroidea</taxon>
        <taxon>Salamandridae</taxon>
        <taxon>Pleurodelinae</taxon>
        <taxon>Pleurodeles</taxon>
    </lineage>
</organism>
<dbReference type="EMBL" id="JANPWB010000011">
    <property type="protein sequence ID" value="KAJ1127868.1"/>
    <property type="molecule type" value="Genomic_DNA"/>
</dbReference>
<dbReference type="Proteomes" id="UP001066276">
    <property type="component" value="Chromosome 7"/>
</dbReference>
<keyword evidence="2" id="KW-1185">Reference proteome</keyword>
<sequence length="106" mass="12122">MTVTSAEVRTVTAGVHRHWFLGPTGSNVNQCSIALWSSTAYRNGYELVDSVLAVVLHRHRPLGHVRRWRHTLVYRPLVDLSTMEERHVIITYRLDGATIQELCTQL</sequence>
<accession>A0AAV7PHY2</accession>